<accession>A0A1B6BXU9</accession>
<gene>
    <name evidence="4" type="ORF">g.43911</name>
    <name evidence="3" type="ORF">g.43919</name>
    <name evidence="2" type="ORF">g.43927</name>
</gene>
<evidence type="ECO:0000256" key="1">
    <source>
        <dbReference type="SAM" id="Phobius"/>
    </source>
</evidence>
<protein>
    <submittedName>
        <fullName evidence="2">Uncharacterized protein</fullName>
    </submittedName>
</protein>
<dbReference type="EMBL" id="GEDC01019126">
    <property type="protein sequence ID" value="JAS18172.1"/>
    <property type="molecule type" value="Transcribed_RNA"/>
</dbReference>
<reference evidence="2" key="1">
    <citation type="submission" date="2015-12" db="EMBL/GenBank/DDBJ databases">
        <title>De novo transcriptome assembly of four potential Pierce s Disease insect vectors from Arizona vineyards.</title>
        <authorList>
            <person name="Tassone E.E."/>
        </authorList>
    </citation>
    <scope>NUCLEOTIDE SEQUENCE</scope>
</reference>
<dbReference type="EMBL" id="GEDC01031207">
    <property type="protein sequence ID" value="JAS06091.1"/>
    <property type="molecule type" value="Transcribed_RNA"/>
</dbReference>
<evidence type="ECO:0000313" key="4">
    <source>
        <dbReference type="EMBL" id="JAS34694.1"/>
    </source>
</evidence>
<keyword evidence="1" id="KW-0472">Membrane</keyword>
<name>A0A1B6BXU9_9HEMI</name>
<dbReference type="EMBL" id="GEDC01002604">
    <property type="protein sequence ID" value="JAS34694.1"/>
    <property type="molecule type" value="Transcribed_RNA"/>
</dbReference>
<sequence>MVLPYRSSLLKIFRSPIQHTMWIVHGLTIQMAPQILLLIITEPEPPNTRPQGRLGPSTSFKKDPALSTDVDMWSVIWYLGAFGGLVTFFIIVTCSEWCFGNHMYTRHGTNQLYINAFQSTFLEAERTPETPPPPYHLFAPPSYSDLFGTVTTKNNNKKKSKINIFIIPIHRGRRDETASAS</sequence>
<keyword evidence="1" id="KW-1133">Transmembrane helix</keyword>
<dbReference type="AlphaFoldDB" id="A0A1B6BXU9"/>
<feature type="transmembrane region" description="Helical" evidence="1">
    <location>
        <begin position="21"/>
        <end position="40"/>
    </location>
</feature>
<keyword evidence="1" id="KW-0812">Transmembrane</keyword>
<feature type="transmembrane region" description="Helical" evidence="1">
    <location>
        <begin position="75"/>
        <end position="99"/>
    </location>
</feature>
<proteinExistence type="predicted"/>
<evidence type="ECO:0000313" key="2">
    <source>
        <dbReference type="EMBL" id="JAS06091.1"/>
    </source>
</evidence>
<organism evidence="2">
    <name type="scientific">Clastoptera arizonana</name>
    <name type="common">Arizona spittle bug</name>
    <dbReference type="NCBI Taxonomy" id="38151"/>
    <lineage>
        <taxon>Eukaryota</taxon>
        <taxon>Metazoa</taxon>
        <taxon>Ecdysozoa</taxon>
        <taxon>Arthropoda</taxon>
        <taxon>Hexapoda</taxon>
        <taxon>Insecta</taxon>
        <taxon>Pterygota</taxon>
        <taxon>Neoptera</taxon>
        <taxon>Paraneoptera</taxon>
        <taxon>Hemiptera</taxon>
        <taxon>Auchenorrhyncha</taxon>
        <taxon>Cercopoidea</taxon>
        <taxon>Clastopteridae</taxon>
        <taxon>Clastoptera</taxon>
    </lineage>
</organism>
<evidence type="ECO:0000313" key="3">
    <source>
        <dbReference type="EMBL" id="JAS18172.1"/>
    </source>
</evidence>